<dbReference type="PROSITE" id="PS51118">
    <property type="entry name" value="HTH_HXLR"/>
    <property type="match status" value="1"/>
</dbReference>
<comment type="caution">
    <text evidence="5">The sequence shown here is derived from an EMBL/GenBank/DDBJ whole genome shotgun (WGS) entry which is preliminary data.</text>
</comment>
<protein>
    <submittedName>
        <fullName evidence="5">Transcriptional regulator</fullName>
    </submittedName>
</protein>
<dbReference type="InterPro" id="IPR036388">
    <property type="entry name" value="WH-like_DNA-bd_sf"/>
</dbReference>
<dbReference type="EMBL" id="PPWZ01000099">
    <property type="protein sequence ID" value="POH35910.1"/>
    <property type="molecule type" value="Genomic_DNA"/>
</dbReference>
<name>A0A2P4R3S4_9LACO</name>
<accession>A0A2P4R3S4</accession>
<keyword evidence="3" id="KW-0804">Transcription</keyword>
<sequence>MDALDMKTRHGELCPLDTTLKILDGKWKSIILCRLMEQELRYSELLKTLPGCTRRMLSLQLSQLEQDQIIAKEIDVSFIPIKTSYHLTDLGKSLVPLIKSMDQWGEMYIKTIQDTTSSEII</sequence>
<dbReference type="AlphaFoldDB" id="A0A2P4R3S4"/>
<evidence type="ECO:0000256" key="2">
    <source>
        <dbReference type="ARBA" id="ARBA00023125"/>
    </source>
</evidence>
<feature type="domain" description="HTH hxlR-type" evidence="4">
    <location>
        <begin position="14"/>
        <end position="113"/>
    </location>
</feature>
<dbReference type="Gene3D" id="1.10.10.10">
    <property type="entry name" value="Winged helix-like DNA-binding domain superfamily/Winged helix DNA-binding domain"/>
    <property type="match status" value="1"/>
</dbReference>
<dbReference type="InterPro" id="IPR002577">
    <property type="entry name" value="HTH_HxlR"/>
</dbReference>
<evidence type="ECO:0000256" key="1">
    <source>
        <dbReference type="ARBA" id="ARBA00023015"/>
    </source>
</evidence>
<dbReference type="GO" id="GO:0003677">
    <property type="term" value="F:DNA binding"/>
    <property type="evidence" value="ECO:0007669"/>
    <property type="project" value="UniProtKB-KW"/>
</dbReference>
<evidence type="ECO:0000259" key="4">
    <source>
        <dbReference type="PROSITE" id="PS51118"/>
    </source>
</evidence>
<proteinExistence type="predicted"/>
<dbReference type="PANTHER" id="PTHR33204">
    <property type="entry name" value="TRANSCRIPTIONAL REGULATOR, MARR FAMILY"/>
    <property type="match status" value="1"/>
</dbReference>
<organism evidence="5">
    <name type="scientific">Companilactobacillus formosensis</name>
    <dbReference type="NCBI Taxonomy" id="1617889"/>
    <lineage>
        <taxon>Bacteria</taxon>
        <taxon>Bacillati</taxon>
        <taxon>Bacillota</taxon>
        <taxon>Bacilli</taxon>
        <taxon>Lactobacillales</taxon>
        <taxon>Lactobacillaceae</taxon>
        <taxon>Companilactobacillus</taxon>
    </lineage>
</organism>
<dbReference type="Pfam" id="PF01638">
    <property type="entry name" value="HxlR"/>
    <property type="match status" value="1"/>
</dbReference>
<evidence type="ECO:0000313" key="5">
    <source>
        <dbReference type="EMBL" id="POH35910.1"/>
    </source>
</evidence>
<dbReference type="InterPro" id="IPR036390">
    <property type="entry name" value="WH_DNA-bd_sf"/>
</dbReference>
<dbReference type="SUPFAM" id="SSF46785">
    <property type="entry name" value="Winged helix' DNA-binding domain"/>
    <property type="match status" value="1"/>
</dbReference>
<gene>
    <name evidence="5" type="ORF">C2R26_11315</name>
</gene>
<dbReference type="PANTHER" id="PTHR33204:SF29">
    <property type="entry name" value="TRANSCRIPTIONAL REGULATOR"/>
    <property type="match status" value="1"/>
</dbReference>
<keyword evidence="2" id="KW-0238">DNA-binding</keyword>
<evidence type="ECO:0000256" key="3">
    <source>
        <dbReference type="ARBA" id="ARBA00023163"/>
    </source>
</evidence>
<reference evidence="5" key="1">
    <citation type="submission" date="2018-01" db="EMBL/GenBank/DDBJ databases">
        <title>Genome sequnecing of Lactobacillus formosensis KACC 18721.</title>
        <authorList>
            <person name="Kim S.-J."/>
            <person name="Heo J."/>
        </authorList>
    </citation>
    <scope>NUCLEOTIDE SEQUENCE</scope>
    <source>
        <strain evidence="5">KACC 18721</strain>
    </source>
</reference>
<keyword evidence="1" id="KW-0805">Transcription regulation</keyword>